<dbReference type="InterPro" id="IPR032093">
    <property type="entry name" value="PhoD_N"/>
</dbReference>
<dbReference type="PANTHER" id="PTHR43606">
    <property type="entry name" value="PHOSPHATASE, PUTATIVE (AFU_ORTHOLOGUE AFUA_6G08710)-RELATED"/>
    <property type="match status" value="1"/>
</dbReference>
<dbReference type="Pfam" id="PF09423">
    <property type="entry name" value="PhoD"/>
    <property type="match status" value="1"/>
</dbReference>
<dbReference type="InterPro" id="IPR018946">
    <property type="entry name" value="PhoD-like_MPP"/>
</dbReference>
<dbReference type="OrthoDB" id="327733at2"/>
<dbReference type="PROSITE" id="PS51318">
    <property type="entry name" value="TAT"/>
    <property type="match status" value="1"/>
</dbReference>
<dbReference type="InterPro" id="IPR006311">
    <property type="entry name" value="TAT_signal"/>
</dbReference>
<dbReference type="Gene3D" id="2.60.40.380">
    <property type="entry name" value="Purple acid phosphatase-like, N-terminal"/>
    <property type="match status" value="1"/>
</dbReference>
<comment type="caution">
    <text evidence="3">The sequence shown here is derived from an EMBL/GenBank/DDBJ whole genome shotgun (WGS) entry which is preliminary data.</text>
</comment>
<evidence type="ECO:0000259" key="2">
    <source>
        <dbReference type="Pfam" id="PF16655"/>
    </source>
</evidence>
<dbReference type="PANTHER" id="PTHR43606:SF2">
    <property type="entry name" value="ALKALINE PHOSPHATASE FAMILY PROTEIN (AFU_ORTHOLOGUE AFUA_5G03860)"/>
    <property type="match status" value="1"/>
</dbReference>
<dbReference type="EMBL" id="SMKZ01000002">
    <property type="protein sequence ID" value="TDE15053.1"/>
    <property type="molecule type" value="Genomic_DNA"/>
</dbReference>
<accession>A0A4R5DVJ6</accession>
<organism evidence="3 4">
    <name type="scientific">Jiangella asiatica</name>
    <dbReference type="NCBI Taxonomy" id="2530372"/>
    <lineage>
        <taxon>Bacteria</taxon>
        <taxon>Bacillati</taxon>
        <taxon>Actinomycetota</taxon>
        <taxon>Actinomycetes</taxon>
        <taxon>Jiangellales</taxon>
        <taxon>Jiangellaceae</taxon>
        <taxon>Jiangella</taxon>
    </lineage>
</organism>
<evidence type="ECO:0000313" key="4">
    <source>
        <dbReference type="Proteomes" id="UP000294739"/>
    </source>
</evidence>
<name>A0A4R5DVJ6_9ACTN</name>
<feature type="domain" description="PhoD-like phosphatase metallophosphatase" evidence="1">
    <location>
        <begin position="167"/>
        <end position="502"/>
    </location>
</feature>
<dbReference type="Gene3D" id="3.60.21.70">
    <property type="entry name" value="PhoD-like phosphatase"/>
    <property type="match status" value="1"/>
</dbReference>
<dbReference type="AlphaFoldDB" id="A0A4R5DVJ6"/>
<dbReference type="Proteomes" id="UP000294739">
    <property type="component" value="Unassembled WGS sequence"/>
</dbReference>
<dbReference type="InterPro" id="IPR038607">
    <property type="entry name" value="PhoD-like_sf"/>
</dbReference>
<dbReference type="CDD" id="cd07389">
    <property type="entry name" value="MPP_PhoD"/>
    <property type="match status" value="1"/>
</dbReference>
<dbReference type="InParanoid" id="A0A4R5DVJ6"/>
<gene>
    <name evidence="3" type="ORF">E1269_02810</name>
</gene>
<sequence>MSTSLGRDRLLAASATRRRFLTLTGASAAAALSPWLLGIASGSDGPATPRPSGYPFALGVASGDPLPTAVVIWTRLVVDPLAPFGGMDYLRMPVEWQVAEDENFRRVVRSGSVQAVPEWAHSVHVDVTGLRPARQYFYRFRCGREVSPVGRTRTAPAANASLDRFSFAFVSCQSWTSGYYTAYADLARYDYELVVHLGDYLYEYGARPEVARQAELPTHLRYPTLGETWSLDQYRDQYALFKADPDLQAAHAAAPWITTIDDHEVADNWADEAAYDGEPWETFLIRRANAFRAHWEHMPMRVPKPVGPDLPLYRRFTFGDLMELNILDTRQYRSPIVAQASPEWQDPDRSITGAEQEAWLLDGMGASTARWNVIGQQNAIAQLDSRAGAGQTFGMDRWDGYPASRARVLGGIHERGVGNVISIGGDLHRSIASDLALDAGDPGAPLVAAEFVGTSISSGGDGVDIDAAGQRTLAENPHVKYVNVQRGYVGCTVTPDLWRSDYRVVEYITRPGAPASTRTSLVVEDGRPGIQAG</sequence>
<evidence type="ECO:0000259" key="1">
    <source>
        <dbReference type="Pfam" id="PF09423"/>
    </source>
</evidence>
<dbReference type="SUPFAM" id="SSF56300">
    <property type="entry name" value="Metallo-dependent phosphatases"/>
    <property type="match status" value="1"/>
</dbReference>
<feature type="domain" description="Phospholipase D N-terminal" evidence="2">
    <location>
        <begin position="58"/>
        <end position="154"/>
    </location>
</feature>
<dbReference type="Pfam" id="PF16655">
    <property type="entry name" value="PhoD_N"/>
    <property type="match status" value="1"/>
</dbReference>
<protein>
    <submittedName>
        <fullName evidence="3">Alkaline phosphatase</fullName>
    </submittedName>
</protein>
<proteinExistence type="predicted"/>
<dbReference type="RefSeq" id="WP_131890868.1">
    <property type="nucleotide sequence ID" value="NZ_SMKZ01000002.1"/>
</dbReference>
<dbReference type="InterPro" id="IPR029052">
    <property type="entry name" value="Metallo-depent_PP-like"/>
</dbReference>
<evidence type="ECO:0000313" key="3">
    <source>
        <dbReference type="EMBL" id="TDE15053.1"/>
    </source>
</evidence>
<dbReference type="InterPro" id="IPR052900">
    <property type="entry name" value="Phospholipid_Metab_Enz"/>
</dbReference>
<reference evidence="3 4" key="1">
    <citation type="submission" date="2019-03" db="EMBL/GenBank/DDBJ databases">
        <title>Draft genome sequences of novel Actinobacteria.</title>
        <authorList>
            <person name="Sahin N."/>
            <person name="Ay H."/>
            <person name="Saygin H."/>
        </authorList>
    </citation>
    <scope>NUCLEOTIDE SEQUENCE [LARGE SCALE GENOMIC DNA]</scope>
    <source>
        <strain evidence="3 4">5K138</strain>
    </source>
</reference>
<keyword evidence="4" id="KW-1185">Reference proteome</keyword>